<dbReference type="SMART" id="SM01005">
    <property type="entry name" value="Ala_racemase_C"/>
    <property type="match status" value="1"/>
</dbReference>
<dbReference type="CDD" id="cd00430">
    <property type="entry name" value="PLPDE_III_AR"/>
    <property type="match status" value="1"/>
</dbReference>
<feature type="active site" description="Proton acceptor; specific for L-alanine" evidence="4">
    <location>
        <position position="264"/>
    </location>
</feature>
<feature type="binding site" evidence="4 6">
    <location>
        <position position="312"/>
    </location>
    <ligand>
        <name>substrate</name>
    </ligand>
</feature>
<sequence length="372" mass="40343">MPERAVWAEINLDALENNIRNIKSCIHSNAKWCAVVKADAYGHGAVAVARKAVEQGADYLAVAVLSEAVALREAGFTTPILILGATPVEASGTVVDYGITQVVFTIEQAKALSAEAVRRGKPVKVHLAVDTGMSRIGVRPELAGEFARGISSMPGVELEGMFSHFALADAEDKTFAYQQLEAFKLAISKVQEAGVEIAIKHIANSAALLEMPEAHFDMVRAGIILYGLWPSDEVKHVIDLQPVMELKAKLVYLKDLHPGESISYGCTFTAQRESRIGTLPLGYADGYTRLFSGKAQVDFHGQRAPIAGRICMDQCMVDVTDIPDIRQGDTVTLYGSETLTMDEAAGWLGTINYELPCMLSARVPRVYKESSK</sequence>
<accession>A0A6I2UJ47</accession>
<dbReference type="GO" id="GO:0008784">
    <property type="term" value="F:alanine racemase activity"/>
    <property type="evidence" value="ECO:0007669"/>
    <property type="project" value="UniProtKB-UniRule"/>
</dbReference>
<comment type="cofactor">
    <cofactor evidence="1 4 5">
        <name>pyridoxal 5'-phosphate</name>
        <dbReference type="ChEBI" id="CHEBI:597326"/>
    </cofactor>
</comment>
<dbReference type="InterPro" id="IPR000821">
    <property type="entry name" value="Ala_racemase"/>
</dbReference>
<dbReference type="GeneID" id="96779699"/>
<dbReference type="GO" id="GO:0030170">
    <property type="term" value="F:pyridoxal phosphate binding"/>
    <property type="evidence" value="ECO:0007669"/>
    <property type="project" value="UniProtKB-UniRule"/>
</dbReference>
<comment type="pathway">
    <text evidence="4">Amino-acid biosynthesis; D-alanine biosynthesis; D-alanine from L-alanine: step 1/1.</text>
</comment>
<dbReference type="Proteomes" id="UP000433181">
    <property type="component" value="Unassembled WGS sequence"/>
</dbReference>
<evidence type="ECO:0000313" key="8">
    <source>
        <dbReference type="EMBL" id="MSU09749.1"/>
    </source>
</evidence>
<dbReference type="RefSeq" id="WP_154407918.1">
    <property type="nucleotide sequence ID" value="NZ_JBGVFM010000014.1"/>
</dbReference>
<organism evidence="8 9">
    <name type="scientific">Anaerovibrio slackiae</name>
    <dbReference type="NCBI Taxonomy" id="2652309"/>
    <lineage>
        <taxon>Bacteria</taxon>
        <taxon>Bacillati</taxon>
        <taxon>Bacillota</taxon>
        <taxon>Negativicutes</taxon>
        <taxon>Selenomonadales</taxon>
        <taxon>Selenomonadaceae</taxon>
        <taxon>Anaerovibrio</taxon>
    </lineage>
</organism>
<evidence type="ECO:0000313" key="9">
    <source>
        <dbReference type="Proteomes" id="UP000433181"/>
    </source>
</evidence>
<dbReference type="FunFam" id="3.20.20.10:FF:000002">
    <property type="entry name" value="Alanine racemase"/>
    <property type="match status" value="1"/>
</dbReference>
<dbReference type="GO" id="GO:0030632">
    <property type="term" value="P:D-alanine biosynthetic process"/>
    <property type="evidence" value="ECO:0007669"/>
    <property type="project" value="UniProtKB-UniRule"/>
</dbReference>
<dbReference type="HAMAP" id="MF_01201">
    <property type="entry name" value="Ala_racemase"/>
    <property type="match status" value="1"/>
</dbReference>
<dbReference type="PANTHER" id="PTHR30511:SF0">
    <property type="entry name" value="ALANINE RACEMASE, CATABOLIC-RELATED"/>
    <property type="match status" value="1"/>
</dbReference>
<feature type="modified residue" description="N6-(pyridoxal phosphate)lysine" evidence="4 5">
    <location>
        <position position="37"/>
    </location>
</feature>
<comment type="function">
    <text evidence="4">Catalyzes the interconversion of L-alanine and D-alanine. May also act on other amino acids.</text>
</comment>
<dbReference type="InterPro" id="IPR029066">
    <property type="entry name" value="PLP-binding_barrel"/>
</dbReference>
<evidence type="ECO:0000256" key="6">
    <source>
        <dbReference type="PIRSR" id="PIRSR600821-52"/>
    </source>
</evidence>
<dbReference type="Pfam" id="PF01168">
    <property type="entry name" value="Ala_racemase_N"/>
    <property type="match status" value="1"/>
</dbReference>
<feature type="domain" description="Alanine racemase C-terminal" evidence="7">
    <location>
        <begin position="243"/>
        <end position="368"/>
    </location>
</feature>
<dbReference type="NCBIfam" id="TIGR00492">
    <property type="entry name" value="alr"/>
    <property type="match status" value="1"/>
</dbReference>
<dbReference type="Pfam" id="PF00842">
    <property type="entry name" value="Ala_racemase_C"/>
    <property type="match status" value="1"/>
</dbReference>
<dbReference type="PRINTS" id="PR00992">
    <property type="entry name" value="ALARACEMASE"/>
</dbReference>
<proteinExistence type="inferred from homology"/>
<evidence type="ECO:0000256" key="1">
    <source>
        <dbReference type="ARBA" id="ARBA00001933"/>
    </source>
</evidence>
<dbReference type="InterPro" id="IPR009006">
    <property type="entry name" value="Ala_racemase/Decarboxylase_C"/>
</dbReference>
<evidence type="ECO:0000259" key="7">
    <source>
        <dbReference type="SMART" id="SM01005"/>
    </source>
</evidence>
<comment type="catalytic activity">
    <reaction evidence="4">
        <text>L-alanine = D-alanine</text>
        <dbReference type="Rhea" id="RHEA:20249"/>
        <dbReference type="ChEBI" id="CHEBI:57416"/>
        <dbReference type="ChEBI" id="CHEBI:57972"/>
        <dbReference type="EC" id="5.1.1.1"/>
    </reaction>
</comment>
<keyword evidence="9" id="KW-1185">Reference proteome</keyword>
<dbReference type="Gene3D" id="3.20.20.10">
    <property type="entry name" value="Alanine racemase"/>
    <property type="match status" value="1"/>
</dbReference>
<feature type="active site" description="Proton acceptor; specific for D-alanine" evidence="4">
    <location>
        <position position="37"/>
    </location>
</feature>
<dbReference type="SUPFAM" id="SSF50621">
    <property type="entry name" value="Alanine racemase C-terminal domain-like"/>
    <property type="match status" value="1"/>
</dbReference>
<dbReference type="InterPro" id="IPR011079">
    <property type="entry name" value="Ala_racemase_C"/>
</dbReference>
<evidence type="ECO:0000256" key="4">
    <source>
        <dbReference type="HAMAP-Rule" id="MF_01201"/>
    </source>
</evidence>
<reference evidence="8 9" key="1">
    <citation type="submission" date="2019-08" db="EMBL/GenBank/DDBJ databases">
        <title>In-depth cultivation of the pig gut microbiome towards novel bacterial diversity and tailored functional studies.</title>
        <authorList>
            <person name="Wylensek D."/>
            <person name="Hitch T.C.A."/>
            <person name="Clavel T."/>
        </authorList>
    </citation>
    <scope>NUCLEOTIDE SEQUENCE [LARGE SCALE GENOMIC DNA]</scope>
    <source>
        <strain evidence="8 9">WCA-693-APC-5D-A</strain>
    </source>
</reference>
<dbReference type="PANTHER" id="PTHR30511">
    <property type="entry name" value="ALANINE RACEMASE"/>
    <property type="match status" value="1"/>
</dbReference>
<dbReference type="UniPathway" id="UPA00042">
    <property type="reaction ID" value="UER00497"/>
</dbReference>
<dbReference type="AlphaFoldDB" id="A0A6I2UJ47"/>
<dbReference type="EMBL" id="VUNR01000032">
    <property type="protein sequence ID" value="MSU09749.1"/>
    <property type="molecule type" value="Genomic_DNA"/>
</dbReference>
<dbReference type="Gene3D" id="2.40.37.10">
    <property type="entry name" value="Lyase, Ornithine Decarboxylase, Chain A, domain 1"/>
    <property type="match status" value="1"/>
</dbReference>
<dbReference type="GO" id="GO:0005829">
    <property type="term" value="C:cytosol"/>
    <property type="evidence" value="ECO:0007669"/>
    <property type="project" value="TreeGrafter"/>
</dbReference>
<dbReference type="SUPFAM" id="SSF51419">
    <property type="entry name" value="PLP-binding barrel"/>
    <property type="match status" value="1"/>
</dbReference>
<keyword evidence="2 4" id="KW-0663">Pyridoxal phosphate</keyword>
<evidence type="ECO:0000256" key="2">
    <source>
        <dbReference type="ARBA" id="ARBA00022898"/>
    </source>
</evidence>
<keyword evidence="3 4" id="KW-0413">Isomerase</keyword>
<gene>
    <name evidence="8" type="primary">alr</name>
    <name evidence="8" type="ORF">FYJ84_12250</name>
</gene>
<dbReference type="InterPro" id="IPR020622">
    <property type="entry name" value="Ala_racemase_pyridoxalP-BS"/>
</dbReference>
<protein>
    <recommendedName>
        <fullName evidence="4">Alanine racemase</fullName>
        <ecNumber evidence="4">5.1.1.1</ecNumber>
    </recommendedName>
</protein>
<dbReference type="PROSITE" id="PS00395">
    <property type="entry name" value="ALANINE_RACEMASE"/>
    <property type="match status" value="1"/>
</dbReference>
<dbReference type="GO" id="GO:0009252">
    <property type="term" value="P:peptidoglycan biosynthetic process"/>
    <property type="evidence" value="ECO:0007669"/>
    <property type="project" value="TreeGrafter"/>
</dbReference>
<evidence type="ECO:0000256" key="3">
    <source>
        <dbReference type="ARBA" id="ARBA00023235"/>
    </source>
</evidence>
<comment type="similarity">
    <text evidence="4">Belongs to the alanine racemase family.</text>
</comment>
<name>A0A6I2UJ47_9FIRM</name>
<comment type="caution">
    <text evidence="8">The sequence shown here is derived from an EMBL/GenBank/DDBJ whole genome shotgun (WGS) entry which is preliminary data.</text>
</comment>
<feature type="binding site" evidence="4 6">
    <location>
        <position position="135"/>
    </location>
    <ligand>
        <name>substrate</name>
    </ligand>
</feature>
<dbReference type="InterPro" id="IPR001608">
    <property type="entry name" value="Ala_racemase_N"/>
</dbReference>
<evidence type="ECO:0000256" key="5">
    <source>
        <dbReference type="PIRSR" id="PIRSR600821-50"/>
    </source>
</evidence>
<dbReference type="EC" id="5.1.1.1" evidence="4"/>